<protein>
    <submittedName>
        <fullName evidence="1">Uncharacterized protein</fullName>
    </submittedName>
</protein>
<sequence>MDFGLAKLIKRLGVEDGEEAAVGVVVVVEVVEEVIETPIIGLEKVGFAEEEAKSMSKDDIGDGIRVFLLSLSGSCWKICFCCRVVLLLAAALLLGS</sequence>
<dbReference type="EMBL" id="JAAGAX010000016">
    <property type="protein sequence ID" value="KAF2287600.1"/>
    <property type="molecule type" value="Genomic_DNA"/>
</dbReference>
<name>A0A6A6KF97_HEVBR</name>
<comment type="caution">
    <text evidence="1">The sequence shown here is derived from an EMBL/GenBank/DDBJ whole genome shotgun (WGS) entry which is preliminary data.</text>
</comment>
<evidence type="ECO:0000313" key="1">
    <source>
        <dbReference type="EMBL" id="KAF2287600.1"/>
    </source>
</evidence>
<organism evidence="1 2">
    <name type="scientific">Hevea brasiliensis</name>
    <name type="common">Para rubber tree</name>
    <name type="synonym">Siphonia brasiliensis</name>
    <dbReference type="NCBI Taxonomy" id="3981"/>
    <lineage>
        <taxon>Eukaryota</taxon>
        <taxon>Viridiplantae</taxon>
        <taxon>Streptophyta</taxon>
        <taxon>Embryophyta</taxon>
        <taxon>Tracheophyta</taxon>
        <taxon>Spermatophyta</taxon>
        <taxon>Magnoliopsida</taxon>
        <taxon>eudicotyledons</taxon>
        <taxon>Gunneridae</taxon>
        <taxon>Pentapetalae</taxon>
        <taxon>rosids</taxon>
        <taxon>fabids</taxon>
        <taxon>Malpighiales</taxon>
        <taxon>Euphorbiaceae</taxon>
        <taxon>Crotonoideae</taxon>
        <taxon>Micrandreae</taxon>
        <taxon>Hevea</taxon>
    </lineage>
</organism>
<reference evidence="1 2" key="1">
    <citation type="journal article" date="2020" name="Mol. Plant">
        <title>The Chromosome-Based Rubber Tree Genome Provides New Insights into Spurge Genome Evolution and Rubber Biosynthesis.</title>
        <authorList>
            <person name="Liu J."/>
            <person name="Shi C."/>
            <person name="Shi C.C."/>
            <person name="Li W."/>
            <person name="Zhang Q.J."/>
            <person name="Zhang Y."/>
            <person name="Li K."/>
            <person name="Lu H.F."/>
            <person name="Shi C."/>
            <person name="Zhu S.T."/>
            <person name="Xiao Z.Y."/>
            <person name="Nan H."/>
            <person name="Yue Y."/>
            <person name="Zhu X.G."/>
            <person name="Wu Y."/>
            <person name="Hong X.N."/>
            <person name="Fan G.Y."/>
            <person name="Tong Y."/>
            <person name="Zhang D."/>
            <person name="Mao C.L."/>
            <person name="Liu Y.L."/>
            <person name="Hao S.J."/>
            <person name="Liu W.Q."/>
            <person name="Lv M.Q."/>
            <person name="Zhang H.B."/>
            <person name="Liu Y."/>
            <person name="Hu-Tang G.R."/>
            <person name="Wang J.P."/>
            <person name="Wang J.H."/>
            <person name="Sun Y.H."/>
            <person name="Ni S.B."/>
            <person name="Chen W.B."/>
            <person name="Zhang X.C."/>
            <person name="Jiao Y.N."/>
            <person name="Eichler E.E."/>
            <person name="Li G.H."/>
            <person name="Liu X."/>
            <person name="Gao L.Z."/>
        </authorList>
    </citation>
    <scope>NUCLEOTIDE SEQUENCE [LARGE SCALE GENOMIC DNA]</scope>
    <source>
        <strain evidence="2">cv. GT1</strain>
        <tissue evidence="1">Leaf</tissue>
    </source>
</reference>
<gene>
    <name evidence="1" type="ORF">GH714_001484</name>
</gene>
<dbReference type="Proteomes" id="UP000467840">
    <property type="component" value="Chromosome 8"/>
</dbReference>
<evidence type="ECO:0000313" key="2">
    <source>
        <dbReference type="Proteomes" id="UP000467840"/>
    </source>
</evidence>
<proteinExistence type="predicted"/>
<dbReference type="AlphaFoldDB" id="A0A6A6KF97"/>
<keyword evidence="2" id="KW-1185">Reference proteome</keyword>
<accession>A0A6A6KF97</accession>